<sequence length="189" mass="22220">MKGYLPIITPFIAAFLTLIISRINEVSKKCNKEENIRKTLIKLFEEVDNSIEKENVNLSNLIGSYKNRFENLESFTAIPFINKKIYDIFNKEDLNDFGINNLDKKYINFIKVPEALNFIESHSSSSIYNRYLSFTSEEYLKDKYIVEQHLLTQEAINCIKEDINDILIELNELKKMNTFMIKIKKSIEL</sequence>
<dbReference type="RefSeq" id="WP_286491259.1">
    <property type="nucleotide sequence ID" value="NZ_JACAGJ010000001.1"/>
</dbReference>
<organism evidence="1 2">
    <name type="scientific">Empedobacter brevis</name>
    <dbReference type="NCBI Taxonomy" id="247"/>
    <lineage>
        <taxon>Bacteria</taxon>
        <taxon>Pseudomonadati</taxon>
        <taxon>Bacteroidota</taxon>
        <taxon>Flavobacteriia</taxon>
        <taxon>Flavobacteriales</taxon>
        <taxon>Weeksellaceae</taxon>
        <taxon>Empedobacter</taxon>
    </lineage>
</organism>
<dbReference type="Proteomes" id="UP001170959">
    <property type="component" value="Unassembled WGS sequence"/>
</dbReference>
<gene>
    <name evidence="1" type="ORF">HX001_00030</name>
</gene>
<proteinExistence type="predicted"/>
<evidence type="ECO:0000313" key="1">
    <source>
        <dbReference type="EMBL" id="MDM1070872.1"/>
    </source>
</evidence>
<protein>
    <submittedName>
        <fullName evidence="1">Uncharacterized protein</fullName>
    </submittedName>
</protein>
<accession>A0AAJ1QBG8</accession>
<name>A0AAJ1QBG8_9FLAO</name>
<reference evidence="1" key="2">
    <citation type="journal article" date="2022" name="Sci. Total Environ.">
        <title>Prevalence, transmission, and molecular epidemiology of tet(X)-positive bacteria among humans, animals, and environmental niches in China: An epidemiological, and genomic-based study.</title>
        <authorList>
            <person name="Dong N."/>
            <person name="Zeng Y."/>
            <person name="Cai C."/>
            <person name="Sun C."/>
            <person name="Lu J."/>
            <person name="Liu C."/>
            <person name="Zhou H."/>
            <person name="Sun Q."/>
            <person name="Shu L."/>
            <person name="Wang H."/>
            <person name="Wang Y."/>
            <person name="Wang S."/>
            <person name="Wu C."/>
            <person name="Chan E.W."/>
            <person name="Chen G."/>
            <person name="Shen Z."/>
            <person name="Chen S."/>
            <person name="Zhang R."/>
        </authorList>
    </citation>
    <scope>NUCLEOTIDE SEQUENCE</scope>
    <source>
        <strain evidence="1">R655-4</strain>
    </source>
</reference>
<dbReference type="AlphaFoldDB" id="A0AAJ1QBG8"/>
<comment type="caution">
    <text evidence="1">The sequence shown here is derived from an EMBL/GenBank/DDBJ whole genome shotgun (WGS) entry which is preliminary data.</text>
</comment>
<dbReference type="EMBL" id="JACAGJ010000001">
    <property type="protein sequence ID" value="MDM1070872.1"/>
    <property type="molecule type" value="Genomic_DNA"/>
</dbReference>
<reference evidence="1" key="1">
    <citation type="submission" date="2020-06" db="EMBL/GenBank/DDBJ databases">
        <authorList>
            <person name="Dong N."/>
        </authorList>
    </citation>
    <scope>NUCLEOTIDE SEQUENCE</scope>
    <source>
        <strain evidence="1">R655-4</strain>
    </source>
</reference>
<evidence type="ECO:0000313" key="2">
    <source>
        <dbReference type="Proteomes" id="UP001170959"/>
    </source>
</evidence>